<gene>
    <name evidence="1" type="ORF">EVAR_36577_1</name>
</gene>
<protein>
    <submittedName>
        <fullName evidence="1">Uncharacterized protein</fullName>
    </submittedName>
</protein>
<accession>A0A4C1XRZ6</accession>
<dbReference type="AlphaFoldDB" id="A0A4C1XRZ6"/>
<name>A0A4C1XRZ6_EUMVA</name>
<reference evidence="1 2" key="1">
    <citation type="journal article" date="2019" name="Commun. Biol.">
        <title>The bagworm genome reveals a unique fibroin gene that provides high tensile strength.</title>
        <authorList>
            <person name="Kono N."/>
            <person name="Nakamura H."/>
            <person name="Ohtoshi R."/>
            <person name="Tomita M."/>
            <person name="Numata K."/>
            <person name="Arakawa K."/>
        </authorList>
    </citation>
    <scope>NUCLEOTIDE SEQUENCE [LARGE SCALE GENOMIC DNA]</scope>
</reference>
<sequence>MLKHALRQSFTGIKGLRPRRLLRVVNEHDNLSKTSSQKATNVLLNRSYANKTRGLAKGVLEFFTSEIRKSARRRSASSRVITADWAGPLSSLLPLYEPRY</sequence>
<organism evidence="1 2">
    <name type="scientific">Eumeta variegata</name>
    <name type="common">Bagworm moth</name>
    <name type="synonym">Eumeta japonica</name>
    <dbReference type="NCBI Taxonomy" id="151549"/>
    <lineage>
        <taxon>Eukaryota</taxon>
        <taxon>Metazoa</taxon>
        <taxon>Ecdysozoa</taxon>
        <taxon>Arthropoda</taxon>
        <taxon>Hexapoda</taxon>
        <taxon>Insecta</taxon>
        <taxon>Pterygota</taxon>
        <taxon>Neoptera</taxon>
        <taxon>Endopterygota</taxon>
        <taxon>Lepidoptera</taxon>
        <taxon>Glossata</taxon>
        <taxon>Ditrysia</taxon>
        <taxon>Tineoidea</taxon>
        <taxon>Psychidae</taxon>
        <taxon>Oiketicinae</taxon>
        <taxon>Eumeta</taxon>
    </lineage>
</organism>
<proteinExistence type="predicted"/>
<keyword evidence="2" id="KW-1185">Reference proteome</keyword>
<evidence type="ECO:0000313" key="1">
    <source>
        <dbReference type="EMBL" id="GBP64957.1"/>
    </source>
</evidence>
<dbReference type="Proteomes" id="UP000299102">
    <property type="component" value="Unassembled WGS sequence"/>
</dbReference>
<dbReference type="EMBL" id="BGZK01000915">
    <property type="protein sequence ID" value="GBP64957.1"/>
    <property type="molecule type" value="Genomic_DNA"/>
</dbReference>
<comment type="caution">
    <text evidence="1">The sequence shown here is derived from an EMBL/GenBank/DDBJ whole genome shotgun (WGS) entry which is preliminary data.</text>
</comment>
<evidence type="ECO:0000313" key="2">
    <source>
        <dbReference type="Proteomes" id="UP000299102"/>
    </source>
</evidence>